<protein>
    <recommendedName>
        <fullName evidence="3">DUF753 domain-containing protein</fullName>
    </recommendedName>
</protein>
<feature type="domain" description="DUF753" evidence="3">
    <location>
        <begin position="3309"/>
        <end position="3381"/>
    </location>
</feature>
<feature type="domain" description="DUF753" evidence="3">
    <location>
        <begin position="1710"/>
        <end position="1776"/>
    </location>
</feature>
<dbReference type="OMA" id="VDCYFCD"/>
<feature type="domain" description="DUF753" evidence="3">
    <location>
        <begin position="1121"/>
        <end position="1190"/>
    </location>
</feature>
<keyword evidence="1" id="KW-0472">Membrane</keyword>
<feature type="domain" description="DUF753" evidence="3">
    <location>
        <begin position="3228"/>
        <end position="3299"/>
    </location>
</feature>
<feature type="domain" description="DUF753" evidence="3">
    <location>
        <begin position="282"/>
        <end position="353"/>
    </location>
</feature>
<dbReference type="EMBL" id="JRES01000352">
    <property type="protein sequence ID" value="KNC31988.1"/>
    <property type="molecule type" value="Genomic_DNA"/>
</dbReference>
<dbReference type="PANTHER" id="PTHR21721:SF26">
    <property type="entry name" value="DUF753 DOMAIN-CONTAINING PROTEIN-RELATED"/>
    <property type="match status" value="1"/>
</dbReference>
<feature type="chain" id="PRO_5005536423" description="DUF753 domain-containing protein" evidence="2">
    <location>
        <begin position="27"/>
        <end position="3649"/>
    </location>
</feature>
<feature type="domain" description="DUF753" evidence="3">
    <location>
        <begin position="3469"/>
        <end position="3540"/>
    </location>
</feature>
<feature type="domain" description="DUF753" evidence="3">
    <location>
        <begin position="2296"/>
        <end position="2364"/>
    </location>
</feature>
<feature type="domain" description="DUF753" evidence="3">
    <location>
        <begin position="449"/>
        <end position="517"/>
    </location>
</feature>
<dbReference type="Proteomes" id="UP000037069">
    <property type="component" value="Unassembled WGS sequence"/>
</dbReference>
<feature type="domain" description="DUF753" evidence="3">
    <location>
        <begin position="2632"/>
        <end position="2709"/>
    </location>
</feature>
<dbReference type="InterPro" id="IPR008472">
    <property type="entry name" value="DUF753"/>
</dbReference>
<feature type="domain" description="DUF753" evidence="3">
    <location>
        <begin position="3391"/>
        <end position="3458"/>
    </location>
</feature>
<dbReference type="STRING" id="7375.A0A0L0CHW7"/>
<feature type="domain" description="DUF753" evidence="3">
    <location>
        <begin position="1365"/>
        <end position="1440"/>
    </location>
</feature>
<evidence type="ECO:0000259" key="3">
    <source>
        <dbReference type="Pfam" id="PF05444"/>
    </source>
</evidence>
<organism evidence="4 5">
    <name type="scientific">Lucilia cuprina</name>
    <name type="common">Green bottle fly</name>
    <name type="synonym">Australian sheep blowfly</name>
    <dbReference type="NCBI Taxonomy" id="7375"/>
    <lineage>
        <taxon>Eukaryota</taxon>
        <taxon>Metazoa</taxon>
        <taxon>Ecdysozoa</taxon>
        <taxon>Arthropoda</taxon>
        <taxon>Hexapoda</taxon>
        <taxon>Insecta</taxon>
        <taxon>Pterygota</taxon>
        <taxon>Neoptera</taxon>
        <taxon>Endopterygota</taxon>
        <taxon>Diptera</taxon>
        <taxon>Brachycera</taxon>
        <taxon>Muscomorpha</taxon>
        <taxon>Oestroidea</taxon>
        <taxon>Calliphoridae</taxon>
        <taxon>Luciliinae</taxon>
        <taxon>Lucilia</taxon>
    </lineage>
</organism>
<feature type="domain" description="DUF753" evidence="3">
    <location>
        <begin position="3052"/>
        <end position="3129"/>
    </location>
</feature>
<feature type="domain" description="DUF753" evidence="3">
    <location>
        <begin position="1871"/>
        <end position="1940"/>
    </location>
</feature>
<feature type="domain" description="DUF753" evidence="3">
    <location>
        <begin position="701"/>
        <end position="769"/>
    </location>
</feature>
<keyword evidence="2" id="KW-0732">Signal</keyword>
<feature type="domain" description="DUF753" evidence="3">
    <location>
        <begin position="2466"/>
        <end position="2545"/>
    </location>
</feature>
<feature type="domain" description="DUF753" evidence="3">
    <location>
        <begin position="3138"/>
        <end position="3206"/>
    </location>
</feature>
<keyword evidence="1" id="KW-0812">Transmembrane</keyword>
<feature type="domain" description="DUF753" evidence="3">
    <location>
        <begin position="2209"/>
        <end position="2285"/>
    </location>
</feature>
<feature type="domain" description="DUF753" evidence="3">
    <location>
        <begin position="3550"/>
        <end position="3618"/>
    </location>
</feature>
<feature type="domain" description="DUF753" evidence="3">
    <location>
        <begin position="528"/>
        <end position="604"/>
    </location>
</feature>
<gene>
    <name evidence="4" type="ORF">FF38_10564</name>
</gene>
<feature type="domain" description="DUF753" evidence="3">
    <location>
        <begin position="2131"/>
        <end position="2199"/>
    </location>
</feature>
<feature type="domain" description="DUF753" evidence="3">
    <location>
        <begin position="2386"/>
        <end position="2456"/>
    </location>
</feature>
<sequence>MLPRKFLIGITLGFLVLCINSAIVNADTHSCYRCEGEECEDPVVAECTNVKESDKCFIRFEAITNDAVQMGCLTDFFEENEIVELIKSKALYVCNGSNCNDFAKLPNPSQCTLCSSTDEEACATKPTTITKQLSCNVIPYTQCYQRVNGNATERGCLSDLEGDEFYNCLTGVDDKCKVCEGKGCNEEIIPSNRRRCQRCSSETDATCQSSPAALSVCPTYDETDGCVAIYENGVTTRGCKTEFECNSQKKNCQYCTSDGCNTANIKRRYEDLYAIFQDVPLNCNTCKDEECEPGKPRNPNKCEGDPYQDCMTVFDASGKVIRRGCEFSVLGEQKSHCDSNPELCFKCKANGCNDMTDAKTYQECLYCDAATNPDCLFNPSAITTTRKCSLGCVASLYPRKSNPKVSDFVRTCFEDIEPDNRESCNSENNCVKCLENKCNTNVLPAEGRLSCLHCEGADCDKPKSKQCVGYNPNDMCYMYFDNVTLSAVRMGCRSDLDDNQLKAQIKQYFICDGDNCNDSKNLPETKLCTVCDSQNDVNCAVDPSKILDQDKCENPPYTQCYTRIRDDGHTERGCLSKLPTDIFITCHDGLPSSKCRICTDDNCNNKIYPSNRQRCHRCNSATDANCEDNSKVIQPCPLYEPQDACVTQWIDGITRRDCASEISCEGLGRKNCRKCLDSGCNNVNLADEDIGDVGVFTDLPLSCQKCNSIEECKLSTDALGVCTGNVNQACTTAFNENGEVVARGCSDSLENICLAEENLCIDCKSNACNSATSESEYVDCIFCDSKNGDDCTFNVDAIKRSRKCLKGCMTALYPRTKDDYPVYELTRTCLDDKDLDDRNKCESSKDPKCKSCSGEKCNKDDLGSRKSCYQCKGDECQIPEAKTCRAVMDNDQCFMQWDETGSLIEMGCKSKYDPAEVDILLKGKYLWLCDEDNCNHIEDTPNAQICVLCNSRTDSNCAINATEVKSITSCAKAPYTQCYSRVLENGHTERGCLSNLEGDDFVDCLNNKNSTKCLSCVGDKCNQEEYPSNRLSCHVCSSTSSASCENNPDSSQVCLLYAPNDKCVSKLDVNGNTIRGCSSQVSCDASLPGNCQECEGDVCNVANLKRKSDGKPGQWQSLPLTCFACNNLEDCAAGSNQQQVCSNTEYCMTVFDTNGKVIKRGCSDTVEKDQGSYCDSNSSNCFNCNSNLCNKATSLSNYVDCIYCNSETNADCALNPSAVANRRQCNGGCMTALYPAANSSSFELVRTCLDDKDASDQTVCSSGSSTECKSCSGSACNTHKLPESRLSCYHCQGENCEDAQTSECLKYKPDDQCFILFNNMSDIVQMGCISDLEDEFASSNLHLLYKCNTTDNCNSYENIPTSTICALCNSNEDEDCASDPANVPNVATCSALPNTQCFTKVNKDGSTQRGCVNKLTATQINACLDGTDKDCSVCEGDRCNIEIFPADRRSCQRCNTKDDPECESSPNFASVCPVYSSGQYCATKLVNGHTYRGCSTEFQCDDNDKQYCRVCRDSDNCNVVDLASTNIGYPGNWQGLPINCYTCKNEECQDSKQVLIQACRNNIRQNCATVFASNGTVVERGCSDSVYGGDNGNYCDENPGYCKFCKSSGCNLANNLADFSDCLFCEGADNSDCITHPENIKRTRSCHKGCMTGLYPRKNEENPAYELARGCLDDLDLDDREDCKAGTKPYCQVCDGSSCNTAKIPENRLKCNVCNGADCDEPKSAECTAFRENDQCFTLFADENDVQRMGCASDLDNSDLVDLKRQLLLCDGDNCNTFENFPNPTSCRWCNSLDDPDCASKPTTSTATVCQLFPNTECFTRIDGDGVTHRGCLSDVDDDVFTDCSSGNSTTCKLCTTHNCNVEIYPEGRRSCIQCDSAVFPGCEDNAKDFASVCTLYDENDSCVTKLQGDRTIRGCASEITCDTSNRDTCRICNNTDNCNTVNLLPGYIGEPGKWQGLPLNCYHCEGDECSNGKGTVGKCEGNNLQTCMTVFSKEGTVEKRGCSDAVISTESDYCDENPDKCFACKSNGCNDAKSLNDYIDCYFCDSSDSSSCSVNFQASKTKTRKCQKSCMVALYPRTSSNDPSYELSRTCLDDLDLDDREACANGEKELCKACDGPRCNTMNVPEERFECYKCVDDDCEDVKSEQCSSYHANDQCYTLFNNESSIVAMGCRSEFEMDVINKLVKQKQLLLCNEKNCNTPENVPTPKQCSVCNSAENPLCATNPNLVDNIQRCASLPFTECFTRVNSYGHTERGCLGSLEEDVFYGCLMNTDGLCETCVGDKCNEIDVFPANRRKCQQCNSAIDPKCASAPSSNKVCEIYQANDQCVTNFRDGVTTRGCGSNMKCDNENDPRTCRVCEGDGCNTINLEKIIEDGVPGRWQDVPLTCYTCKGEEECTSKGYFRSCENNPIQNCMTVFNADGKVIQRGCSDAVQTDNQSYCEVNSEKCLRCNSNGCNQATSLGEYVECLSCDTDANGNCISNVAGITKTRQCYKYCMTALYPRFKEENPSYGLSRSCYDDMDLDDRELCASGKKEFCKVCNTAKCNIIDMPEKRHSCYICEGDDCQDPKTKECPTYRQDDKCYTRFDEKNAVVAFGCRSEFSNVEADYLLKHKRLHLCDGENCNTFDNIPAAQTCALCNSRTDSNCAVNPTAVTGQTTCSVSPFTECYSRVLSDGATERGCLSNLYDDEFVGCLNGTSTTCKSCKGNNCNKDVFPESRLKCHVCDSSVDPTCEDNPNSLSICSIYDAEDTCVTAFRNDVTYRGCSSNLVCDATNPRTCAKCSGEGCNTVNLAKKQDDNFGKWQDLPLTCLSCSGDDCNSATTTVSLTCELNNEQDCMTVFDNSGKVIRRGCADLVESEYCSGNDDSCYSCKSNNCNTATSKAEFVDCVYCNSYKDQDCVWNPLSSNHKTRKCHGGCMTALFPSDSSTKPTYDLIRTCLNDKEVSDQKTCTEGKDGNCSACTGNNCNTNNLPENRLSCFTCQGETCEDPVSKVCPLYKENDQCFIRFDNTNSVSEMGCISSFRNQDLESIIKTKRVHVCSGSNCNALDKIPSTQSCAVCDSTEDVSCAVNPIEIGTFNTCSMLPYTSCYSKLTEAGTTERGCLTDLPADDFAACVLGNDKNCGVCNEHGCNREIFPADRQQCFTCTSEEESNCDSFPTTKIACPIVSDSESCVSALSGNVTVRGCKSSIYCDANDSTSCRSCFGSECNSIDLLNKQDDGYHGVWQDLPLKCHTCEGEHCLYSLGPTLNCSSRNINQDCMTVFDELGRVERRGCSDDVEDYKDLYCRQHPERCFRCKSNECNIAWSTEEYVECSFCDSSIEPFCILNPDYNGFKSRKCYKNCMVAMKGQQVIRSCLDDIEMWVQNRCQQSGSTECAACSGNECNKFVFPENRLKCHVCTGSSCSSSVGQYCELYESNDYCFAKYENNLVNLMGCASSQNASDIAEWTAQNKLYKCNGNDCNELSRLPKAGVCVSCDSSKTPNCAQNPTEISTTETCSAPNDKCVTRIDGQGHTIRGCFNSLSASEQSCESLGTCAVCSGEKCNNEIYPANRRECHICNSVADRNCAQNPSSLKVCPIYVADDKCVSSLNDAGLLTRGCASQVKCENNDSGYCNVCNTNGCNTVELKGSANIATNSLFLTLLLSVVSILVLKY</sequence>
<feature type="domain" description="DUF753" evidence="3">
    <location>
        <begin position="2555"/>
        <end position="2623"/>
    </location>
</feature>
<feature type="transmembrane region" description="Helical" evidence="1">
    <location>
        <begin position="3628"/>
        <end position="3647"/>
    </location>
</feature>
<evidence type="ECO:0000313" key="4">
    <source>
        <dbReference type="EMBL" id="KNC31988.1"/>
    </source>
</evidence>
<feature type="domain" description="DUF753" evidence="3">
    <location>
        <begin position="945"/>
        <end position="1022"/>
    </location>
</feature>
<dbReference type="OrthoDB" id="7984667at2759"/>
<feature type="domain" description="DUF753" evidence="3">
    <location>
        <begin position="1621"/>
        <end position="1700"/>
    </location>
</feature>
<dbReference type="PANTHER" id="PTHR21721">
    <property type="entry name" value="GH09876P-RELATED"/>
    <property type="match status" value="1"/>
</dbReference>
<feature type="domain" description="DUF753" evidence="3">
    <location>
        <begin position="1786"/>
        <end position="1861"/>
    </location>
</feature>
<evidence type="ECO:0000256" key="2">
    <source>
        <dbReference type="SAM" id="SignalP"/>
    </source>
</evidence>
<feature type="domain" description="DUF753" evidence="3">
    <location>
        <begin position="867"/>
        <end position="935"/>
    </location>
</feature>
<feature type="domain" description="DUF753" evidence="3">
    <location>
        <begin position="779"/>
        <end position="858"/>
    </location>
</feature>
<feature type="domain" description="DUF753" evidence="3">
    <location>
        <begin position="613"/>
        <end position="681"/>
    </location>
</feature>
<feature type="domain" description="DUF753" evidence="3">
    <location>
        <begin position="1286"/>
        <end position="1354"/>
    </location>
</feature>
<feature type="domain" description="DUF753" evidence="3">
    <location>
        <begin position="110"/>
        <end position="185"/>
    </location>
</feature>
<feature type="domain" description="DUF753" evidence="3">
    <location>
        <begin position="2807"/>
        <end position="2875"/>
    </location>
</feature>
<name>A0A0L0CHW7_LUCCU</name>
<feature type="domain" description="DUF753" evidence="3">
    <location>
        <begin position="2719"/>
        <end position="2786"/>
    </location>
</feature>
<feature type="domain" description="DUF753" evidence="3">
    <location>
        <begin position="195"/>
        <end position="261"/>
    </location>
</feature>
<feature type="domain" description="DUF753" evidence="3">
    <location>
        <begin position="1031"/>
        <end position="1100"/>
    </location>
</feature>
<feature type="domain" description="DUF753" evidence="3">
    <location>
        <begin position="1539"/>
        <end position="1611"/>
    </location>
</feature>
<feature type="signal peptide" evidence="2">
    <location>
        <begin position="1"/>
        <end position="26"/>
    </location>
</feature>
<keyword evidence="1" id="KW-1133">Transmembrane helix</keyword>
<accession>A0A0L0CHW7</accession>
<feature type="domain" description="DUF753" evidence="3">
    <location>
        <begin position="2041"/>
        <end position="2121"/>
    </location>
</feature>
<feature type="domain" description="DUF753" evidence="3">
    <location>
        <begin position="2885"/>
        <end position="2965"/>
    </location>
</feature>
<reference evidence="4 5" key="1">
    <citation type="journal article" date="2015" name="Nat. Commun.">
        <title>Lucilia cuprina genome unlocks parasitic fly biology to underpin future interventions.</title>
        <authorList>
            <person name="Anstead C.A."/>
            <person name="Korhonen P.K."/>
            <person name="Young N.D."/>
            <person name="Hall R.S."/>
            <person name="Jex A.R."/>
            <person name="Murali S.C."/>
            <person name="Hughes D.S."/>
            <person name="Lee S.F."/>
            <person name="Perry T."/>
            <person name="Stroehlein A.J."/>
            <person name="Ansell B.R."/>
            <person name="Breugelmans B."/>
            <person name="Hofmann A."/>
            <person name="Qu J."/>
            <person name="Dugan S."/>
            <person name="Lee S.L."/>
            <person name="Chao H."/>
            <person name="Dinh H."/>
            <person name="Han Y."/>
            <person name="Doddapaneni H.V."/>
            <person name="Worley K.C."/>
            <person name="Muzny D.M."/>
            <person name="Ioannidis P."/>
            <person name="Waterhouse R.M."/>
            <person name="Zdobnov E.M."/>
            <person name="James P.J."/>
            <person name="Bagnall N.H."/>
            <person name="Kotze A.C."/>
            <person name="Gibbs R.A."/>
            <person name="Richards S."/>
            <person name="Batterham P."/>
            <person name="Gasser R.B."/>
        </authorList>
    </citation>
    <scope>NUCLEOTIDE SEQUENCE [LARGE SCALE GENOMIC DNA]</scope>
    <source>
        <strain evidence="4 5">LS</strain>
        <tissue evidence="4">Full body</tissue>
    </source>
</reference>
<evidence type="ECO:0000313" key="5">
    <source>
        <dbReference type="Proteomes" id="UP000037069"/>
    </source>
</evidence>
<proteinExistence type="predicted"/>
<evidence type="ECO:0000256" key="1">
    <source>
        <dbReference type="SAM" id="Phobius"/>
    </source>
</evidence>
<feature type="domain" description="DUF753" evidence="3">
    <location>
        <begin position="1200"/>
        <end position="1277"/>
    </location>
</feature>
<comment type="caution">
    <text evidence="4">The sequence shown here is derived from an EMBL/GenBank/DDBJ whole genome shotgun (WGS) entry which is preliminary data.</text>
</comment>
<feature type="domain" description="DUF753" evidence="3">
    <location>
        <begin position="2974"/>
        <end position="3043"/>
    </location>
</feature>
<dbReference type="Pfam" id="PF05444">
    <property type="entry name" value="DUF753"/>
    <property type="match status" value="43"/>
</dbReference>
<feature type="domain" description="DUF753" evidence="3">
    <location>
        <begin position="1961"/>
        <end position="2031"/>
    </location>
</feature>
<feature type="domain" description="DUF753" evidence="3">
    <location>
        <begin position="362"/>
        <end position="439"/>
    </location>
</feature>
<keyword evidence="5" id="KW-1185">Reference proteome</keyword>
<feature type="domain" description="DUF753" evidence="3">
    <location>
        <begin position="1450"/>
        <end position="1518"/>
    </location>
</feature>
<feature type="domain" description="DUF753" evidence="3">
    <location>
        <begin position="30"/>
        <end position="100"/>
    </location>
</feature>